<name>A0A372KNY5_9STRE</name>
<evidence type="ECO:0000313" key="6">
    <source>
        <dbReference type="Proteomes" id="UP000262901"/>
    </source>
</evidence>
<feature type="transmembrane region" description="Helical" evidence="1">
    <location>
        <begin position="12"/>
        <end position="34"/>
    </location>
</feature>
<protein>
    <submittedName>
        <fullName evidence="4">Trep_Strep domain-containing protein</fullName>
    </submittedName>
</protein>
<feature type="transmembrane region" description="Helical" evidence="1">
    <location>
        <begin position="164"/>
        <end position="186"/>
    </location>
</feature>
<feature type="transmembrane region" description="Helical" evidence="1">
    <location>
        <begin position="40"/>
        <end position="57"/>
    </location>
</feature>
<keyword evidence="1" id="KW-1133">Transmembrane helix</keyword>
<accession>A0A372KNY5</accession>
<reference evidence="3 7" key="1">
    <citation type="submission" date="2018-08" db="EMBL/GenBank/DDBJ databases">
        <title>Draft genome of Streptococcus sp .nov. Z2.</title>
        <authorList>
            <person name="Tian Z."/>
        </authorList>
    </citation>
    <scope>NUCLEOTIDE SEQUENCE [LARGE SCALE GENOMIC DNA]</scope>
    <source>
        <strain evidence="3 7">Z2</strain>
    </source>
</reference>
<dbReference type="AlphaFoldDB" id="A0A372KNY5"/>
<dbReference type="NCBIfam" id="TIGR02185">
    <property type="entry name" value="Trep_Strep"/>
    <property type="match status" value="1"/>
</dbReference>
<dbReference type="EMBL" id="QVQY01000003">
    <property type="protein sequence ID" value="RFU51662.1"/>
    <property type="molecule type" value="Genomic_DNA"/>
</dbReference>
<keyword evidence="1" id="KW-0812">Transmembrane</keyword>
<reference evidence="4 6" key="2">
    <citation type="submission" date="2018-08" db="EMBL/GenBank/DDBJ databases">
        <title>Draft genome of Streptococcus sp. nov. Z1.</title>
        <authorList>
            <person name="Tian Z."/>
        </authorList>
    </citation>
    <scope>NUCLEOTIDE SEQUENCE [LARGE SCALE GENOMIC DNA]</scope>
    <source>
        <strain evidence="4">Z1</strain>
        <strain evidence="6">Z1(2018)</strain>
    </source>
</reference>
<evidence type="ECO:0000313" key="3">
    <source>
        <dbReference type="EMBL" id="RFU51662.1"/>
    </source>
</evidence>
<evidence type="ECO:0000313" key="2">
    <source>
        <dbReference type="EMBL" id="AXQ78745.1"/>
    </source>
</evidence>
<dbReference type="RefSeq" id="WP_116877079.1">
    <property type="nucleotide sequence ID" value="NZ_CP031733.1"/>
</dbReference>
<feature type="transmembrane region" description="Helical" evidence="1">
    <location>
        <begin position="64"/>
        <end position="80"/>
    </location>
</feature>
<gene>
    <name evidence="2" type="ORF">DDV21_006440</name>
    <name evidence="3" type="ORF">DDV22_02100</name>
    <name evidence="4" type="ORF">DDV23_00160</name>
</gene>
<dbReference type="EMBL" id="CP031733">
    <property type="protein sequence ID" value="AXQ78745.1"/>
    <property type="molecule type" value="Genomic_DNA"/>
</dbReference>
<reference evidence="2" key="4">
    <citation type="journal article" date="2019" name="Int. J. Syst. Evol. Microbiol.">
        <title>Streptococcus chenjunshii sp. nov. isolated from feces of Tibetan antelopes.</title>
        <authorList>
            <person name="Tian Z."/>
            <person name="Lu S."/>
            <person name="Jin D."/>
            <person name="Yang J."/>
            <person name="Pu J."/>
            <person name="Lai X.H."/>
            <person name="Bai X.N."/>
            <person name="Wu X.M."/>
            <person name="Li J."/>
            <person name="Wang S."/>
            <person name="Xu J."/>
        </authorList>
    </citation>
    <scope>NUCLEOTIDE SEQUENCE</scope>
    <source>
        <strain evidence="2">Z15</strain>
    </source>
</reference>
<reference evidence="5" key="3">
    <citation type="submission" date="2018-08" db="EMBL/GenBank/DDBJ databases">
        <title>Streptococcus chenjunshii sp. nov., isolated from stools sample of the Tibetan antelope in the Qinghai-Tibet plateau, China.</title>
        <authorList>
            <person name="Tian Z."/>
        </authorList>
    </citation>
    <scope>NUCLEOTIDE SEQUENCE [LARGE SCALE GENOMIC DNA]</scope>
    <source>
        <strain evidence="5">Z15</strain>
    </source>
</reference>
<feature type="transmembrane region" description="Helical" evidence="1">
    <location>
        <begin position="86"/>
        <end position="103"/>
    </location>
</feature>
<evidence type="ECO:0000313" key="7">
    <source>
        <dbReference type="Proteomes" id="UP000264056"/>
    </source>
</evidence>
<dbReference type="Proteomes" id="UP000264056">
    <property type="component" value="Unassembled WGS sequence"/>
</dbReference>
<dbReference type="Pfam" id="PF09605">
    <property type="entry name" value="Trep_Strep"/>
    <property type="match status" value="1"/>
</dbReference>
<evidence type="ECO:0000313" key="4">
    <source>
        <dbReference type="EMBL" id="RFU53983.1"/>
    </source>
</evidence>
<accession>A0A346NCK0</accession>
<evidence type="ECO:0000313" key="5">
    <source>
        <dbReference type="Proteomes" id="UP000246115"/>
    </source>
</evidence>
<dbReference type="InterPro" id="IPR011733">
    <property type="entry name" value="CHP02185_IM"/>
</dbReference>
<dbReference type="Proteomes" id="UP000262901">
    <property type="component" value="Unassembled WGS sequence"/>
</dbReference>
<dbReference type="Proteomes" id="UP000246115">
    <property type="component" value="Chromosome"/>
</dbReference>
<evidence type="ECO:0000256" key="1">
    <source>
        <dbReference type="SAM" id="Phobius"/>
    </source>
</evidence>
<keyword evidence="1" id="KW-0472">Membrane</keyword>
<dbReference type="OrthoDB" id="9781459at2"/>
<proteinExistence type="predicted"/>
<sequence length="191" mass="21286">MLNLTKKDLKVSILHALFYFLCVGLGTAVSILLFHSPNMFYAPAMTALLAGWVYFHLLEKVPKFGSVTLIGLFISLFFLLSRHYILAVFPNALFALLADLLAWSKQYQSPRLNKLSYLVFSLGNTAPLLAMWLSRQGYIDYLLNKGKDMAYVNRVMLDFTAGNAASLFGSVIIAALLGGLIGNTLLRHFKK</sequence>
<dbReference type="KEGG" id="schj:DDV21_006440"/>
<dbReference type="EMBL" id="QVQZ01000001">
    <property type="protein sequence ID" value="RFU53983.1"/>
    <property type="molecule type" value="Genomic_DNA"/>
</dbReference>
<keyword evidence="7" id="KW-1185">Reference proteome</keyword>
<organism evidence="4 6">
    <name type="scientific">Streptococcus chenjunshii</name>
    <dbReference type="NCBI Taxonomy" id="2173853"/>
    <lineage>
        <taxon>Bacteria</taxon>
        <taxon>Bacillati</taxon>
        <taxon>Bacillota</taxon>
        <taxon>Bacilli</taxon>
        <taxon>Lactobacillales</taxon>
        <taxon>Streptococcaceae</taxon>
        <taxon>Streptococcus</taxon>
    </lineage>
</organism>
<feature type="transmembrane region" description="Helical" evidence="1">
    <location>
        <begin position="115"/>
        <end position="133"/>
    </location>
</feature>